<dbReference type="InterPro" id="IPR050923">
    <property type="entry name" value="Cell_Proc_Reg/RNA_Proc"/>
</dbReference>
<protein>
    <submittedName>
        <fullName evidence="3">SMAD/FHA domain-containing protein</fullName>
    </submittedName>
</protein>
<feature type="region of interest" description="Disordered" evidence="1">
    <location>
        <begin position="1"/>
        <end position="142"/>
    </location>
</feature>
<accession>A0A166W6V4</accession>
<evidence type="ECO:0000259" key="2">
    <source>
        <dbReference type="PROSITE" id="PS50006"/>
    </source>
</evidence>
<evidence type="ECO:0000256" key="1">
    <source>
        <dbReference type="SAM" id="MobiDB-lite"/>
    </source>
</evidence>
<dbReference type="InterPro" id="IPR008984">
    <property type="entry name" value="SMAD_FHA_dom_sf"/>
</dbReference>
<dbReference type="AlphaFoldDB" id="A0A166W6V4"/>
<evidence type="ECO:0000313" key="3">
    <source>
        <dbReference type="EMBL" id="KZP33447.1"/>
    </source>
</evidence>
<dbReference type="EMBL" id="KV417482">
    <property type="protein sequence ID" value="KZP33447.1"/>
    <property type="molecule type" value="Genomic_DNA"/>
</dbReference>
<dbReference type="SUPFAM" id="SSF49879">
    <property type="entry name" value="SMAD/FHA domain"/>
    <property type="match status" value="1"/>
</dbReference>
<dbReference type="SMART" id="SM00240">
    <property type="entry name" value="FHA"/>
    <property type="match status" value="1"/>
</dbReference>
<gene>
    <name evidence="3" type="ORF">FIBSPDRAFT_810724</name>
</gene>
<dbReference type="Pfam" id="PF00498">
    <property type="entry name" value="FHA"/>
    <property type="match status" value="1"/>
</dbReference>
<dbReference type="Gene3D" id="2.60.200.20">
    <property type="match status" value="1"/>
</dbReference>
<dbReference type="OrthoDB" id="444265at2759"/>
<feature type="domain" description="FHA" evidence="2">
    <location>
        <begin position="200"/>
        <end position="263"/>
    </location>
</feature>
<sequence>MPRDSRSPPRRQSRHTSERDRSPPRERNRRPGGHDRGEEYGRRGKEDNGWGDRGNSRNSDRRGDDRRPAYDERQRNKERERDRETYDRNGGRNDRAGGSSSRRSASPSRRSRPLPGSGERSQSPSGSKSPSAVDKTKPNFAPSGLLAAATNTVQAADGTSTVLKYNEPPEARKPILSWRLYVFKGSEQVDLMHIHRQSAYLIGRDKTVADIPIDHPSCSKQHAVIQYRFVQEKDEYGVSKGTIKPFIIDLESTNGTHVNDEKIPVSRYYELKASDVIKFGQSTREYVLLHEDAK</sequence>
<proteinExistence type="predicted"/>
<feature type="compositionally biased region" description="Basic and acidic residues" evidence="1">
    <location>
        <begin position="15"/>
        <end position="26"/>
    </location>
</feature>
<reference evidence="3 4" key="1">
    <citation type="journal article" date="2016" name="Mol. Biol. Evol.">
        <title>Comparative Genomics of Early-Diverging Mushroom-Forming Fungi Provides Insights into the Origins of Lignocellulose Decay Capabilities.</title>
        <authorList>
            <person name="Nagy L.G."/>
            <person name="Riley R."/>
            <person name="Tritt A."/>
            <person name="Adam C."/>
            <person name="Daum C."/>
            <person name="Floudas D."/>
            <person name="Sun H."/>
            <person name="Yadav J.S."/>
            <person name="Pangilinan J."/>
            <person name="Larsson K.H."/>
            <person name="Matsuura K."/>
            <person name="Barry K."/>
            <person name="Labutti K."/>
            <person name="Kuo R."/>
            <person name="Ohm R.A."/>
            <person name="Bhattacharya S.S."/>
            <person name="Shirouzu T."/>
            <person name="Yoshinaga Y."/>
            <person name="Martin F.M."/>
            <person name="Grigoriev I.V."/>
            <person name="Hibbett D.S."/>
        </authorList>
    </citation>
    <scope>NUCLEOTIDE SEQUENCE [LARGE SCALE GENOMIC DNA]</scope>
    <source>
        <strain evidence="3 4">CBS 109695</strain>
    </source>
</reference>
<dbReference type="InterPro" id="IPR000253">
    <property type="entry name" value="FHA_dom"/>
</dbReference>
<feature type="compositionally biased region" description="Low complexity" evidence="1">
    <location>
        <begin position="96"/>
        <end position="131"/>
    </location>
</feature>
<dbReference type="Proteomes" id="UP000076532">
    <property type="component" value="Unassembled WGS sequence"/>
</dbReference>
<feature type="compositionally biased region" description="Basic and acidic residues" evidence="1">
    <location>
        <begin position="32"/>
        <end position="95"/>
    </location>
</feature>
<organism evidence="3 4">
    <name type="scientific">Athelia psychrophila</name>
    <dbReference type="NCBI Taxonomy" id="1759441"/>
    <lineage>
        <taxon>Eukaryota</taxon>
        <taxon>Fungi</taxon>
        <taxon>Dikarya</taxon>
        <taxon>Basidiomycota</taxon>
        <taxon>Agaricomycotina</taxon>
        <taxon>Agaricomycetes</taxon>
        <taxon>Agaricomycetidae</taxon>
        <taxon>Atheliales</taxon>
        <taxon>Atheliaceae</taxon>
        <taxon>Athelia</taxon>
    </lineage>
</organism>
<dbReference type="STRING" id="436010.A0A166W6V4"/>
<keyword evidence="4" id="KW-1185">Reference proteome</keyword>
<dbReference type="FunFam" id="2.60.200.20:FF:000038">
    <property type="entry name" value="FHA domain-containing protein SNIP1"/>
    <property type="match status" value="1"/>
</dbReference>
<dbReference type="PANTHER" id="PTHR23308">
    <property type="entry name" value="NUCLEAR INHIBITOR OF PROTEIN PHOSPHATASE-1"/>
    <property type="match status" value="1"/>
</dbReference>
<dbReference type="PROSITE" id="PS50006">
    <property type="entry name" value="FHA_DOMAIN"/>
    <property type="match status" value="1"/>
</dbReference>
<name>A0A166W6V4_9AGAM</name>
<evidence type="ECO:0000313" key="4">
    <source>
        <dbReference type="Proteomes" id="UP000076532"/>
    </source>
</evidence>